<evidence type="ECO:0000259" key="3">
    <source>
        <dbReference type="SMART" id="SM00893"/>
    </source>
</evidence>
<dbReference type="InterPro" id="IPR014730">
    <property type="entry name" value="ETF_a/b_N"/>
</dbReference>
<dbReference type="RefSeq" id="WP_304146389.1">
    <property type="nucleotide sequence ID" value="NZ_JAOAIE010000081.1"/>
</dbReference>
<comment type="caution">
    <text evidence="4">The sequence shown here is derived from an EMBL/GenBank/DDBJ whole genome shotgun (WGS) entry which is preliminary data.</text>
</comment>
<dbReference type="InterPro" id="IPR012255">
    <property type="entry name" value="ETF_b"/>
</dbReference>
<dbReference type="PIRSF" id="PIRSF000090">
    <property type="entry name" value="Beta-ETF"/>
    <property type="match status" value="1"/>
</dbReference>
<evidence type="ECO:0000256" key="2">
    <source>
        <dbReference type="ARBA" id="ARBA00022982"/>
    </source>
</evidence>
<dbReference type="CDD" id="cd01714">
    <property type="entry name" value="ETF_beta"/>
    <property type="match status" value="1"/>
</dbReference>
<dbReference type="InterPro" id="IPR000049">
    <property type="entry name" value="ET-Flavoprotein_bsu_CS"/>
</dbReference>
<keyword evidence="2" id="KW-0249">Electron transport</keyword>
<dbReference type="EMBL" id="DSUJ01000008">
    <property type="protein sequence ID" value="HFI91044.1"/>
    <property type="molecule type" value="Genomic_DNA"/>
</dbReference>
<accession>A0A7V2ZJ96</accession>
<dbReference type="InterPro" id="IPR014729">
    <property type="entry name" value="Rossmann-like_a/b/a_fold"/>
</dbReference>
<dbReference type="PANTHER" id="PTHR21294">
    <property type="entry name" value="ELECTRON TRANSFER FLAVOPROTEIN BETA-SUBUNIT"/>
    <property type="match status" value="1"/>
</dbReference>
<feature type="domain" description="Electron transfer flavoprotein alpha/beta-subunit N-terminal" evidence="3">
    <location>
        <begin position="23"/>
        <end position="212"/>
    </location>
</feature>
<dbReference type="PROSITE" id="PS01065">
    <property type="entry name" value="ETF_BETA"/>
    <property type="match status" value="1"/>
</dbReference>
<protein>
    <submittedName>
        <fullName evidence="4">Electron transfer flavoprotein beta subunit/FixA family protein</fullName>
    </submittedName>
</protein>
<dbReference type="InterPro" id="IPR033948">
    <property type="entry name" value="ETF_beta_N"/>
</dbReference>
<dbReference type="GO" id="GO:0009055">
    <property type="term" value="F:electron transfer activity"/>
    <property type="evidence" value="ECO:0007669"/>
    <property type="project" value="InterPro"/>
</dbReference>
<dbReference type="SUPFAM" id="SSF52402">
    <property type="entry name" value="Adenine nucleotide alpha hydrolases-like"/>
    <property type="match status" value="1"/>
</dbReference>
<dbReference type="SMART" id="SM00893">
    <property type="entry name" value="ETF"/>
    <property type="match status" value="1"/>
</dbReference>
<name>A0A7V2ZJ96_9BACT</name>
<dbReference type="Gene3D" id="3.40.50.620">
    <property type="entry name" value="HUPs"/>
    <property type="match status" value="1"/>
</dbReference>
<sequence>MKIAVCISQVPDTATRIKIASDHKSIDPTGVTFIINPYDEFAIEEALRTKEKIGGDSIVYVISVGDDSVKETLRKALAMGADEAILLKNSDHKDSFSIAKALSEEIKSLGCELVFCGKQSVDFDSGITGQLVSEMLGYNCVSVVVDFKLDGNKIIAEREIEGGREVVETELPAVITTQKGLNEPRYASLKGIMAAKKKVINEKPATDFKGFTEILDMHLPPSKQPGRILGTDKSAVPELVRLLREEAKVI</sequence>
<dbReference type="Pfam" id="PF01012">
    <property type="entry name" value="ETF"/>
    <property type="match status" value="1"/>
</dbReference>
<evidence type="ECO:0000313" key="4">
    <source>
        <dbReference type="EMBL" id="HFI91044.1"/>
    </source>
</evidence>
<evidence type="ECO:0000256" key="1">
    <source>
        <dbReference type="ARBA" id="ARBA00007557"/>
    </source>
</evidence>
<reference evidence="4" key="1">
    <citation type="journal article" date="2020" name="mSystems">
        <title>Genome- and Community-Level Interaction Insights into Carbon Utilization and Element Cycling Functions of Hydrothermarchaeota in Hydrothermal Sediment.</title>
        <authorList>
            <person name="Zhou Z."/>
            <person name="Liu Y."/>
            <person name="Xu W."/>
            <person name="Pan J."/>
            <person name="Luo Z.H."/>
            <person name="Li M."/>
        </authorList>
    </citation>
    <scope>NUCLEOTIDE SEQUENCE [LARGE SCALE GENOMIC DNA]</scope>
    <source>
        <strain evidence="4">SpSt-479</strain>
    </source>
</reference>
<keyword evidence="2" id="KW-0813">Transport</keyword>
<proteinExistence type="inferred from homology"/>
<organism evidence="4">
    <name type="scientific">Ignavibacterium album</name>
    <dbReference type="NCBI Taxonomy" id="591197"/>
    <lineage>
        <taxon>Bacteria</taxon>
        <taxon>Pseudomonadati</taxon>
        <taxon>Ignavibacteriota</taxon>
        <taxon>Ignavibacteria</taxon>
        <taxon>Ignavibacteriales</taxon>
        <taxon>Ignavibacteriaceae</taxon>
        <taxon>Ignavibacterium</taxon>
    </lineage>
</organism>
<comment type="similarity">
    <text evidence="1">Belongs to the ETF beta-subunit/FixA family.</text>
</comment>
<dbReference type="AlphaFoldDB" id="A0A7V2ZJ96"/>
<gene>
    <name evidence="4" type="ORF">ENS31_05845</name>
</gene>